<comment type="function">
    <text evidence="12">Mediates sugar transport across membranes.</text>
</comment>
<sequence length="305" mass="34476">MGAMLYFETLTLKVVVQWTATLFTFVAFLAGIHSAHKIVKQGNTHEVSLVPYLSFFVGAVVWLKYGTLIHDPTIILVNIVGLCFQTVYIFIYYIYSLQKSTVYMQFAAALAIILPMLAYCHYVAPTTAVAANVVGLIGSGLSIATFASPLATLVSLCALCLKTFSYVLVCLYRHARGERERVVLCWDVSSCTDYFILSYTARCDPFSLLTLVHWERAVLYLFVFQYEMAFTFWVCSCRVEYEGAAVDTFERRESEREVLYVCFCLYMWKSSSVSLVDVLLYWCGCLDGGVHVKEYINNVCDLLCA</sequence>
<gene>
    <name evidence="14" type="primary">LOC106181101</name>
</gene>
<keyword evidence="5" id="KW-1003">Cell membrane</keyword>
<dbReference type="InterPro" id="IPR047664">
    <property type="entry name" value="SWEET"/>
</dbReference>
<dbReference type="OrthoDB" id="409725at2759"/>
<evidence type="ECO:0000256" key="1">
    <source>
        <dbReference type="ARBA" id="ARBA00004651"/>
    </source>
</evidence>
<dbReference type="GO" id="GO:0000139">
    <property type="term" value="C:Golgi membrane"/>
    <property type="evidence" value="ECO:0007669"/>
    <property type="project" value="UniProtKB-SubCell"/>
</dbReference>
<proteinExistence type="inferred from homology"/>
<dbReference type="InterPro" id="IPR004316">
    <property type="entry name" value="SWEET_rpt"/>
</dbReference>
<evidence type="ECO:0000256" key="11">
    <source>
        <dbReference type="ARBA" id="ARBA00023136"/>
    </source>
</evidence>
<dbReference type="Pfam" id="PF03083">
    <property type="entry name" value="MtN3_slv"/>
    <property type="match status" value="1"/>
</dbReference>
<feature type="transmembrane region" description="Helical" evidence="12">
    <location>
        <begin position="15"/>
        <end position="35"/>
    </location>
</feature>
<feature type="transmembrane region" description="Helical" evidence="12">
    <location>
        <begin position="75"/>
        <end position="95"/>
    </location>
</feature>
<keyword evidence="10" id="KW-0333">Golgi apparatus</keyword>
<dbReference type="Proteomes" id="UP000085678">
    <property type="component" value="Unplaced"/>
</dbReference>
<dbReference type="Gene3D" id="1.20.1280.290">
    <property type="match status" value="1"/>
</dbReference>
<evidence type="ECO:0000313" key="13">
    <source>
        <dbReference type="Proteomes" id="UP000085678"/>
    </source>
</evidence>
<dbReference type="GO" id="GO:0051119">
    <property type="term" value="F:sugar transmembrane transporter activity"/>
    <property type="evidence" value="ECO:0007669"/>
    <property type="project" value="InterPro"/>
</dbReference>
<keyword evidence="8" id="KW-0677">Repeat</keyword>
<dbReference type="AlphaFoldDB" id="A0A1S3KEB0"/>
<keyword evidence="6 12" id="KW-0762">Sugar transport</keyword>
<evidence type="ECO:0000256" key="7">
    <source>
        <dbReference type="ARBA" id="ARBA00022692"/>
    </source>
</evidence>
<dbReference type="RefSeq" id="XP_013420837.1">
    <property type="nucleotide sequence ID" value="XM_013565383.1"/>
</dbReference>
<accession>A0A1S3KEB0</accession>
<feature type="transmembrane region" description="Helical" evidence="12">
    <location>
        <begin position="144"/>
        <end position="172"/>
    </location>
</feature>
<evidence type="ECO:0000256" key="5">
    <source>
        <dbReference type="ARBA" id="ARBA00022475"/>
    </source>
</evidence>
<keyword evidence="13" id="KW-1185">Reference proteome</keyword>
<name>A0A1S3KEB0_LINAN</name>
<dbReference type="GeneID" id="106181101"/>
<evidence type="ECO:0000256" key="2">
    <source>
        <dbReference type="ARBA" id="ARBA00004653"/>
    </source>
</evidence>
<organism evidence="13 14">
    <name type="scientific">Lingula anatina</name>
    <name type="common">Brachiopod</name>
    <name type="synonym">Lingula unguis</name>
    <dbReference type="NCBI Taxonomy" id="7574"/>
    <lineage>
        <taxon>Eukaryota</taxon>
        <taxon>Metazoa</taxon>
        <taxon>Spiralia</taxon>
        <taxon>Lophotrochozoa</taxon>
        <taxon>Brachiopoda</taxon>
        <taxon>Linguliformea</taxon>
        <taxon>Lingulata</taxon>
        <taxon>Lingulida</taxon>
        <taxon>Linguloidea</taxon>
        <taxon>Lingulidae</taxon>
        <taxon>Lingula</taxon>
    </lineage>
</organism>
<feature type="transmembrane region" description="Helical" evidence="12">
    <location>
        <begin position="102"/>
        <end position="124"/>
    </location>
</feature>
<dbReference type="FunFam" id="1.20.1280.290:FF:000010">
    <property type="entry name" value="Sugar transporter SWEET"/>
    <property type="match status" value="1"/>
</dbReference>
<evidence type="ECO:0000256" key="6">
    <source>
        <dbReference type="ARBA" id="ARBA00022597"/>
    </source>
</evidence>
<protein>
    <recommendedName>
        <fullName evidence="12">Sugar transporter SWEET</fullName>
    </recommendedName>
</protein>
<keyword evidence="9 12" id="KW-1133">Transmembrane helix</keyword>
<evidence type="ECO:0000256" key="4">
    <source>
        <dbReference type="ARBA" id="ARBA00022448"/>
    </source>
</evidence>
<evidence type="ECO:0000256" key="9">
    <source>
        <dbReference type="ARBA" id="ARBA00022989"/>
    </source>
</evidence>
<evidence type="ECO:0000256" key="12">
    <source>
        <dbReference type="RuleBase" id="RU910715"/>
    </source>
</evidence>
<feature type="transmembrane region" description="Helical" evidence="12">
    <location>
        <begin position="47"/>
        <end position="63"/>
    </location>
</feature>
<evidence type="ECO:0000256" key="10">
    <source>
        <dbReference type="ARBA" id="ARBA00023034"/>
    </source>
</evidence>
<comment type="similarity">
    <text evidence="3 12">Belongs to the SWEET sugar transporter family.</text>
</comment>
<dbReference type="PANTHER" id="PTHR10791:SF30">
    <property type="entry name" value="SUGAR TRANSPORTER SWEET1"/>
    <property type="match status" value="1"/>
</dbReference>
<evidence type="ECO:0000256" key="3">
    <source>
        <dbReference type="ARBA" id="ARBA00007809"/>
    </source>
</evidence>
<dbReference type="PANTHER" id="PTHR10791">
    <property type="entry name" value="RAG1-ACTIVATING PROTEIN 1"/>
    <property type="match status" value="1"/>
</dbReference>
<comment type="subcellular location">
    <subcellularLocation>
        <location evidence="1">Cell membrane</location>
        <topology evidence="1">Multi-pass membrane protein</topology>
    </subcellularLocation>
    <subcellularLocation>
        <location evidence="2">Golgi apparatus membrane</location>
        <topology evidence="2">Multi-pass membrane protein</topology>
    </subcellularLocation>
</comment>
<dbReference type="GO" id="GO:0005886">
    <property type="term" value="C:plasma membrane"/>
    <property type="evidence" value="ECO:0007669"/>
    <property type="project" value="UniProtKB-SubCell"/>
</dbReference>
<keyword evidence="7 12" id="KW-0812">Transmembrane</keyword>
<evidence type="ECO:0000313" key="14">
    <source>
        <dbReference type="RefSeq" id="XP_013420837.1"/>
    </source>
</evidence>
<evidence type="ECO:0000256" key="8">
    <source>
        <dbReference type="ARBA" id="ARBA00022737"/>
    </source>
</evidence>
<keyword evidence="4 12" id="KW-0813">Transport</keyword>
<comment type="caution">
    <text evidence="12">Lacks conserved residue(s) required for the propagation of feature annotation.</text>
</comment>
<reference evidence="14" key="1">
    <citation type="submission" date="2025-08" db="UniProtKB">
        <authorList>
            <consortium name="RefSeq"/>
        </authorList>
    </citation>
    <scope>IDENTIFICATION</scope>
    <source>
        <tissue evidence="14">Gonads</tissue>
    </source>
</reference>
<keyword evidence="11 12" id="KW-0472">Membrane</keyword>